<organism evidence="1 2">
    <name type="scientific">Microdochium bolleyi</name>
    <dbReference type="NCBI Taxonomy" id="196109"/>
    <lineage>
        <taxon>Eukaryota</taxon>
        <taxon>Fungi</taxon>
        <taxon>Dikarya</taxon>
        <taxon>Ascomycota</taxon>
        <taxon>Pezizomycotina</taxon>
        <taxon>Sordariomycetes</taxon>
        <taxon>Xylariomycetidae</taxon>
        <taxon>Xylariales</taxon>
        <taxon>Microdochiaceae</taxon>
        <taxon>Microdochium</taxon>
    </lineage>
</organism>
<dbReference type="Proteomes" id="UP000070501">
    <property type="component" value="Unassembled WGS sequence"/>
</dbReference>
<feature type="non-terminal residue" evidence="1">
    <location>
        <position position="1"/>
    </location>
</feature>
<dbReference type="FunCoup" id="A0A136IQC7">
    <property type="interactions" value="585"/>
</dbReference>
<evidence type="ECO:0008006" key="3">
    <source>
        <dbReference type="Google" id="ProtNLM"/>
    </source>
</evidence>
<evidence type="ECO:0000313" key="1">
    <source>
        <dbReference type="EMBL" id="KXJ87131.1"/>
    </source>
</evidence>
<dbReference type="STRING" id="196109.A0A136IQC7"/>
<gene>
    <name evidence="1" type="ORF">Micbo1qcDRAFT_125277</name>
</gene>
<accession>A0A136IQC7</accession>
<dbReference type="InParanoid" id="A0A136IQC7"/>
<reference evidence="2" key="1">
    <citation type="submission" date="2016-02" db="EMBL/GenBank/DDBJ databases">
        <title>Draft genome sequence of Microdochium bolleyi, a fungal endophyte of beachgrass.</title>
        <authorList>
            <consortium name="DOE Joint Genome Institute"/>
            <person name="David A.S."/>
            <person name="May G."/>
            <person name="Haridas S."/>
            <person name="Lim J."/>
            <person name="Wang M."/>
            <person name="Labutti K."/>
            <person name="Lipzen A."/>
            <person name="Barry K."/>
            <person name="Grigoriev I.V."/>
        </authorList>
    </citation>
    <scope>NUCLEOTIDE SEQUENCE [LARGE SCALE GENOMIC DNA]</scope>
    <source>
        <strain evidence="2">J235TASD1</strain>
    </source>
</reference>
<dbReference type="EMBL" id="KQ964264">
    <property type="protein sequence ID" value="KXJ87131.1"/>
    <property type="molecule type" value="Genomic_DNA"/>
</dbReference>
<proteinExistence type="predicted"/>
<evidence type="ECO:0000313" key="2">
    <source>
        <dbReference type="Proteomes" id="UP000070501"/>
    </source>
</evidence>
<protein>
    <recommendedName>
        <fullName evidence="3">Zn(2)-C6 fungal-type domain-containing protein</fullName>
    </recommendedName>
</protein>
<name>A0A136IQC7_9PEZI</name>
<dbReference type="GO" id="GO:0000981">
    <property type="term" value="F:DNA-binding transcription factor activity, RNA polymerase II-specific"/>
    <property type="evidence" value="ECO:0007669"/>
    <property type="project" value="TreeGrafter"/>
</dbReference>
<dbReference type="AlphaFoldDB" id="A0A136IQC7"/>
<dbReference type="OrthoDB" id="416217at2759"/>
<dbReference type="PANTHER" id="PTHR47657">
    <property type="entry name" value="STEROL REGULATORY ELEMENT-BINDING PROTEIN ECM22"/>
    <property type="match status" value="1"/>
</dbReference>
<dbReference type="PANTHER" id="PTHR47657:SF13">
    <property type="entry name" value="ZN(2)-C6 FUNGAL-TYPE DOMAIN-CONTAINING PROTEIN-RELATED"/>
    <property type="match status" value="1"/>
</dbReference>
<keyword evidence="2" id="KW-1185">Reference proteome</keyword>
<dbReference type="InterPro" id="IPR052400">
    <property type="entry name" value="Zn2-C6_fungal_TF"/>
</dbReference>
<sequence>CDESKPECGNCVQFGVNCDFTPCLLRPRTSSIPSPAPRRGRPRLDWASWAQQIALSTAAEGHPRIAVAPFTPLNADDIEIYHHYITQAAAALAEPGNESGRRLWSEGAPRLGFRYPCILDLMLAFSAYHMARDRALDDAARLNLVAEHHCTAALREATALLRTYDESSSPALYIISVLVCFTALAQGPRPGDLLLVACDGQVPWLSLIRGVRLVISTSGWASIFAGPLAEYAPVPQAGDDRPKSMAREPGVEAGREDWRVSLNNVVDLIDLCAQPETKKQYKADLSVLEGCFEATFIQGHHAQPHHVGKMQSVMMWIYQLQEPLVKGLQEKEPVPLILLGHFCVLLHTLRSYWFIEGWARHVLGEILQASEASRRWLTWPLQFVDISSVGSQQKQRD</sequence>